<feature type="region of interest" description="Disordered" evidence="2">
    <location>
        <begin position="191"/>
        <end position="216"/>
    </location>
</feature>
<feature type="compositionally biased region" description="Polar residues" evidence="2">
    <location>
        <begin position="31"/>
        <end position="53"/>
    </location>
</feature>
<dbReference type="RefSeq" id="XP_056515306.1">
    <property type="nucleotide sequence ID" value="XM_056652039.1"/>
</dbReference>
<dbReference type="EMBL" id="JAPMSZ010000002">
    <property type="protein sequence ID" value="KAJ5111880.1"/>
    <property type="molecule type" value="Genomic_DNA"/>
</dbReference>
<comment type="caution">
    <text evidence="3">The sequence shown here is derived from an EMBL/GenBank/DDBJ whole genome shotgun (WGS) entry which is preliminary data.</text>
</comment>
<reference evidence="3" key="2">
    <citation type="journal article" date="2023" name="IMA Fungus">
        <title>Comparative genomic study of the Penicillium genus elucidates a diverse pangenome and 15 lateral gene transfer events.</title>
        <authorList>
            <person name="Petersen C."/>
            <person name="Sorensen T."/>
            <person name="Nielsen M.R."/>
            <person name="Sondergaard T.E."/>
            <person name="Sorensen J.L."/>
            <person name="Fitzpatrick D.A."/>
            <person name="Frisvad J.C."/>
            <person name="Nielsen K.L."/>
        </authorList>
    </citation>
    <scope>NUCLEOTIDE SEQUENCE</scope>
    <source>
        <strain evidence="3">IBT 34128</strain>
    </source>
</reference>
<organism evidence="3 5">
    <name type="scientific">Penicillium alfredii</name>
    <dbReference type="NCBI Taxonomy" id="1506179"/>
    <lineage>
        <taxon>Eukaryota</taxon>
        <taxon>Fungi</taxon>
        <taxon>Dikarya</taxon>
        <taxon>Ascomycota</taxon>
        <taxon>Pezizomycotina</taxon>
        <taxon>Eurotiomycetes</taxon>
        <taxon>Eurotiomycetidae</taxon>
        <taxon>Eurotiales</taxon>
        <taxon>Aspergillaceae</taxon>
        <taxon>Penicillium</taxon>
    </lineage>
</organism>
<dbReference type="Proteomes" id="UP001141434">
    <property type="component" value="Unassembled WGS sequence"/>
</dbReference>
<feature type="compositionally biased region" description="Basic and acidic residues" evidence="2">
    <location>
        <begin position="54"/>
        <end position="72"/>
    </location>
</feature>
<evidence type="ECO:0000256" key="1">
    <source>
        <dbReference type="SAM" id="Coils"/>
    </source>
</evidence>
<name>A0A9W9KNC1_9EURO</name>
<dbReference type="GeneID" id="81391207"/>
<dbReference type="EMBL" id="JAPMSZ010000002">
    <property type="protein sequence ID" value="KAJ5111827.1"/>
    <property type="molecule type" value="Genomic_DNA"/>
</dbReference>
<keyword evidence="5" id="KW-1185">Reference proteome</keyword>
<accession>A0A9W9KNC1</accession>
<evidence type="ECO:0000313" key="3">
    <source>
        <dbReference type="EMBL" id="KAJ5111827.1"/>
    </source>
</evidence>
<evidence type="ECO:0000256" key="2">
    <source>
        <dbReference type="SAM" id="MobiDB-lite"/>
    </source>
</evidence>
<evidence type="ECO:0000313" key="4">
    <source>
        <dbReference type="EMBL" id="KAJ5111880.1"/>
    </source>
</evidence>
<feature type="region of interest" description="Disordered" evidence="2">
    <location>
        <begin position="1"/>
        <end position="72"/>
    </location>
</feature>
<keyword evidence="1" id="KW-0175">Coiled coil</keyword>
<gene>
    <name evidence="3" type="ORF">NUU61_001457</name>
    <name evidence="4" type="ORF">NUU61_001510</name>
</gene>
<feature type="compositionally biased region" description="Polar residues" evidence="2">
    <location>
        <begin position="191"/>
        <end position="206"/>
    </location>
</feature>
<feature type="coiled-coil region" evidence="1">
    <location>
        <begin position="93"/>
        <end position="141"/>
    </location>
</feature>
<evidence type="ECO:0000313" key="5">
    <source>
        <dbReference type="Proteomes" id="UP001141434"/>
    </source>
</evidence>
<dbReference type="AlphaFoldDB" id="A0A9W9KNC1"/>
<protein>
    <submittedName>
        <fullName evidence="3">Uncharacterized protein</fullName>
    </submittedName>
</protein>
<proteinExistence type="predicted"/>
<feature type="compositionally biased region" description="Polar residues" evidence="2">
    <location>
        <begin position="1"/>
        <end position="11"/>
    </location>
</feature>
<sequence>MPKATTSSRNPASHAPNRVRRASGRGPSSLPVAQTRTVAPGASQCTTNVQSRRSPTEPNRDSKKRPIEEDPKVIHKGCYEVIGRADRILNEERQRSSDTIRQLTAVKEQLSAEKQQAIDDARQLKSEIQQAKQELELATTSFQHQGVQGDEQRFVLEVHAMALALTNKLWSRTEAHRNAYIPSQLQFPDVTQTSWPDNAGQHTALNSHPLPANHLSGTQDELAQFNTYSSIS</sequence>
<reference evidence="3" key="1">
    <citation type="submission" date="2022-11" db="EMBL/GenBank/DDBJ databases">
        <authorList>
            <person name="Petersen C."/>
        </authorList>
    </citation>
    <scope>NUCLEOTIDE SEQUENCE</scope>
    <source>
        <strain evidence="3">IBT 34128</strain>
    </source>
</reference>